<evidence type="ECO:0000313" key="3">
    <source>
        <dbReference type="EMBL" id="RCH98477.1"/>
    </source>
</evidence>
<keyword evidence="4" id="KW-1185">Reference proteome</keyword>
<dbReference type="AlphaFoldDB" id="A0A367K8I1"/>
<accession>A0A367K8I1</accession>
<protein>
    <submittedName>
        <fullName evidence="3">Uncharacterized protein</fullName>
    </submittedName>
</protein>
<organism evidence="3 4">
    <name type="scientific">Rhizopus azygosporus</name>
    <name type="common">Rhizopus microsporus var. azygosporus</name>
    <dbReference type="NCBI Taxonomy" id="86630"/>
    <lineage>
        <taxon>Eukaryota</taxon>
        <taxon>Fungi</taxon>
        <taxon>Fungi incertae sedis</taxon>
        <taxon>Mucoromycota</taxon>
        <taxon>Mucoromycotina</taxon>
        <taxon>Mucoromycetes</taxon>
        <taxon>Mucorales</taxon>
        <taxon>Mucorineae</taxon>
        <taxon>Rhizopodaceae</taxon>
        <taxon>Rhizopus</taxon>
    </lineage>
</organism>
<dbReference type="EMBL" id="PJQL01000194">
    <property type="protein sequence ID" value="RCH98477.1"/>
    <property type="molecule type" value="Genomic_DNA"/>
</dbReference>
<comment type="caution">
    <text evidence="3">The sequence shown here is derived from an EMBL/GenBank/DDBJ whole genome shotgun (WGS) entry which is preliminary data.</text>
</comment>
<gene>
    <name evidence="3" type="ORF">CU097_013437</name>
</gene>
<dbReference type="Proteomes" id="UP000252139">
    <property type="component" value="Unassembled WGS sequence"/>
</dbReference>
<proteinExistence type="predicted"/>
<feature type="signal peptide" evidence="2">
    <location>
        <begin position="1"/>
        <end position="20"/>
    </location>
</feature>
<feature type="chain" id="PRO_5017074567" evidence="2">
    <location>
        <begin position="21"/>
        <end position="245"/>
    </location>
</feature>
<name>A0A367K8I1_RHIAZ</name>
<evidence type="ECO:0000313" key="4">
    <source>
        <dbReference type="Proteomes" id="UP000252139"/>
    </source>
</evidence>
<keyword evidence="2" id="KW-0732">Signal</keyword>
<dbReference type="STRING" id="86630.A0A367K8I1"/>
<evidence type="ECO:0000256" key="2">
    <source>
        <dbReference type="SAM" id="SignalP"/>
    </source>
</evidence>
<reference evidence="3 4" key="1">
    <citation type="journal article" date="2018" name="G3 (Bethesda)">
        <title>Phylogenetic and Phylogenomic Definition of Rhizopus Species.</title>
        <authorList>
            <person name="Gryganskyi A.P."/>
            <person name="Golan J."/>
            <person name="Dolatabadi S."/>
            <person name="Mondo S."/>
            <person name="Robb S."/>
            <person name="Idnurm A."/>
            <person name="Muszewska A."/>
            <person name="Steczkiewicz K."/>
            <person name="Masonjones S."/>
            <person name="Liao H.L."/>
            <person name="Gajdeczka M.T."/>
            <person name="Anike F."/>
            <person name="Vuek A."/>
            <person name="Anishchenko I.M."/>
            <person name="Voigt K."/>
            <person name="de Hoog G.S."/>
            <person name="Smith M.E."/>
            <person name="Heitman J."/>
            <person name="Vilgalys R."/>
            <person name="Stajich J.E."/>
        </authorList>
    </citation>
    <scope>NUCLEOTIDE SEQUENCE [LARGE SCALE GENOMIC DNA]</scope>
    <source>
        <strain evidence="3 4">CBS 357.93</strain>
    </source>
</reference>
<feature type="region of interest" description="Disordered" evidence="1">
    <location>
        <begin position="200"/>
        <end position="245"/>
    </location>
</feature>
<evidence type="ECO:0000256" key="1">
    <source>
        <dbReference type="SAM" id="MobiDB-lite"/>
    </source>
</evidence>
<dbReference type="OrthoDB" id="2289276at2759"/>
<sequence>MRAIFTISTAIAFFTAAVFAADNADFDPVDFSAEDIATTLDSSFATFRWKGDSTMAQESFNLVAEEPTRIQVTDFKNLGDVFEVFDNGISLGTTSEVEEIAGEEVFAATPEEALEDERFSKGVFTLEKGEHKITIKATGPYEAGGKHWGKKNKGWFEHDSYKGHDNHKEHKDLELSPPYYDLDYSHTVTVTKTVWVEGTIPTPAAGDPITPVTPPTKDDDDKDLKIHDHPAFHDRDHDKDRLHFH</sequence>
<feature type="compositionally biased region" description="Basic and acidic residues" evidence="1">
    <location>
        <begin position="216"/>
        <end position="245"/>
    </location>
</feature>